<keyword evidence="3" id="KW-1185">Reference proteome</keyword>
<evidence type="ECO:0000313" key="3">
    <source>
        <dbReference type="Proteomes" id="UP001596111"/>
    </source>
</evidence>
<sequence length="140" mass="15162">MKRAFHIRPRSSRRLAWLVALMLLWQQVAVAAYVCAGAPVSAGTVAAATHSFSMAAMGNRCAEMPAVPVDPLCRQHCQPDHATQVDERTASVPFNALAVPPPMALSVADATSPSERTLARRHRLRAPPPTPRLLYCSLLI</sequence>
<reference evidence="3" key="1">
    <citation type="journal article" date="2019" name="Int. J. Syst. Evol. Microbiol.">
        <title>The Global Catalogue of Microorganisms (GCM) 10K type strain sequencing project: providing services to taxonomists for standard genome sequencing and annotation.</title>
        <authorList>
            <consortium name="The Broad Institute Genomics Platform"/>
            <consortium name="The Broad Institute Genome Sequencing Center for Infectious Disease"/>
            <person name="Wu L."/>
            <person name="Ma J."/>
        </authorList>
    </citation>
    <scope>NUCLEOTIDE SEQUENCE [LARGE SCALE GENOMIC DNA]</scope>
    <source>
        <strain evidence="3">CGMCC 1.13587</strain>
    </source>
</reference>
<gene>
    <name evidence="2" type="ORF">ACFPPB_15070</name>
</gene>
<accession>A0ABW0T1I5</accession>
<evidence type="ECO:0000313" key="2">
    <source>
        <dbReference type="EMBL" id="MFC5582441.1"/>
    </source>
</evidence>
<keyword evidence="1" id="KW-0732">Signal</keyword>
<proteinExistence type="predicted"/>
<feature type="chain" id="PRO_5046321326" evidence="1">
    <location>
        <begin position="32"/>
        <end position="140"/>
    </location>
</feature>
<protein>
    <submittedName>
        <fullName evidence="2">Uncharacterized protein</fullName>
    </submittedName>
</protein>
<comment type="caution">
    <text evidence="2">The sequence shown here is derived from an EMBL/GenBank/DDBJ whole genome shotgun (WGS) entry which is preliminary data.</text>
</comment>
<evidence type="ECO:0000256" key="1">
    <source>
        <dbReference type="SAM" id="SignalP"/>
    </source>
</evidence>
<dbReference type="RefSeq" id="WP_377328530.1">
    <property type="nucleotide sequence ID" value="NZ_JBHSNG010000018.1"/>
</dbReference>
<feature type="signal peptide" evidence="1">
    <location>
        <begin position="1"/>
        <end position="31"/>
    </location>
</feature>
<dbReference type="EMBL" id="JBHSNG010000018">
    <property type="protein sequence ID" value="MFC5582441.1"/>
    <property type="molecule type" value="Genomic_DNA"/>
</dbReference>
<name>A0ABW0T1I5_9GAMM</name>
<dbReference type="Proteomes" id="UP001596111">
    <property type="component" value="Unassembled WGS sequence"/>
</dbReference>
<organism evidence="2 3">
    <name type="scientific">Rhodanobacter terrae</name>
    <dbReference type="NCBI Taxonomy" id="418647"/>
    <lineage>
        <taxon>Bacteria</taxon>
        <taxon>Pseudomonadati</taxon>
        <taxon>Pseudomonadota</taxon>
        <taxon>Gammaproteobacteria</taxon>
        <taxon>Lysobacterales</taxon>
        <taxon>Rhodanobacteraceae</taxon>
        <taxon>Rhodanobacter</taxon>
    </lineage>
</organism>